<dbReference type="OrthoDB" id="10017719at2759"/>
<dbReference type="Proteomes" id="UP000076420">
    <property type="component" value="Unassembled WGS sequence"/>
</dbReference>
<name>A0A2C9LHW5_BIOGL</name>
<evidence type="ECO:0000256" key="7">
    <source>
        <dbReference type="ARBA" id="ARBA00023170"/>
    </source>
</evidence>
<evidence type="ECO:0000256" key="1">
    <source>
        <dbReference type="ARBA" id="ARBA00004167"/>
    </source>
</evidence>
<dbReference type="SMART" id="SM00192">
    <property type="entry name" value="LDLa"/>
    <property type="match status" value="6"/>
</dbReference>
<comment type="caution">
    <text evidence="9">Lacks conserved residue(s) required for the propagation of feature annotation.</text>
</comment>
<dbReference type="GO" id="GO:0043235">
    <property type="term" value="C:receptor complex"/>
    <property type="evidence" value="ECO:0007669"/>
    <property type="project" value="TreeGrafter"/>
</dbReference>
<keyword evidence="6 9" id="KW-1015">Disulfide bond</keyword>
<dbReference type="GO" id="GO:0006898">
    <property type="term" value="P:receptor-mediated endocytosis"/>
    <property type="evidence" value="ECO:0007669"/>
    <property type="project" value="TreeGrafter"/>
</dbReference>
<dbReference type="PROSITE" id="PS50068">
    <property type="entry name" value="LDLRA_2"/>
    <property type="match status" value="6"/>
</dbReference>
<dbReference type="VEuPathDB" id="VectorBase:BGLAX_043259"/>
<evidence type="ECO:0000256" key="5">
    <source>
        <dbReference type="ARBA" id="ARBA00023136"/>
    </source>
</evidence>
<evidence type="ECO:0000256" key="4">
    <source>
        <dbReference type="ARBA" id="ARBA00022989"/>
    </source>
</evidence>
<dbReference type="PROSITE" id="PS01209">
    <property type="entry name" value="LDLRA_1"/>
    <property type="match status" value="2"/>
</dbReference>
<dbReference type="GO" id="GO:0016324">
    <property type="term" value="C:apical plasma membrane"/>
    <property type="evidence" value="ECO:0007669"/>
    <property type="project" value="TreeGrafter"/>
</dbReference>
<feature type="disulfide bond" evidence="9">
    <location>
        <begin position="927"/>
        <end position="942"/>
    </location>
</feature>
<dbReference type="PANTHER" id="PTHR22722:SF14">
    <property type="entry name" value="MEGALIN, ISOFORM A"/>
    <property type="match status" value="1"/>
</dbReference>
<keyword evidence="7" id="KW-0675">Receptor</keyword>
<feature type="disulfide bond" evidence="9">
    <location>
        <begin position="1002"/>
        <end position="1017"/>
    </location>
</feature>
<dbReference type="SUPFAM" id="SSF57424">
    <property type="entry name" value="LDL receptor-like module"/>
    <property type="match status" value="6"/>
</dbReference>
<evidence type="ECO:0000256" key="6">
    <source>
        <dbReference type="ARBA" id="ARBA00023157"/>
    </source>
</evidence>
<keyword evidence="2 10" id="KW-0812">Transmembrane</keyword>
<keyword evidence="3" id="KW-0677">Repeat</keyword>
<feature type="disulfide bond" evidence="9">
    <location>
        <begin position="963"/>
        <end position="978"/>
    </location>
</feature>
<dbReference type="GO" id="GO:0042562">
    <property type="term" value="F:hormone binding"/>
    <property type="evidence" value="ECO:0007669"/>
    <property type="project" value="TreeGrafter"/>
</dbReference>
<dbReference type="EnsemblMetazoa" id="BGLB031195-RA">
    <property type="protein sequence ID" value="BGLB031195-PA"/>
    <property type="gene ID" value="BGLB031195"/>
</dbReference>
<dbReference type="VEuPathDB" id="VectorBase:BGLAX_043729"/>
<keyword evidence="4 10" id="KW-1133">Transmembrane helix</keyword>
<feature type="disulfide bond" evidence="9">
    <location>
        <begin position="944"/>
        <end position="956"/>
    </location>
</feature>
<evidence type="ECO:0000256" key="2">
    <source>
        <dbReference type="ARBA" id="ARBA00022692"/>
    </source>
</evidence>
<keyword evidence="5 10" id="KW-0472">Membrane</keyword>
<evidence type="ECO:0000313" key="12">
    <source>
        <dbReference type="Proteomes" id="UP000076420"/>
    </source>
</evidence>
<dbReference type="InterPro" id="IPR023415">
    <property type="entry name" value="LDLR_class-A_CS"/>
</dbReference>
<keyword evidence="8" id="KW-0325">Glycoprotein</keyword>
<feature type="transmembrane region" description="Helical" evidence="10">
    <location>
        <begin position="12"/>
        <end position="34"/>
    </location>
</feature>
<feature type="transmembrane region" description="Helical" evidence="10">
    <location>
        <begin position="834"/>
        <end position="857"/>
    </location>
</feature>
<evidence type="ECO:0000256" key="9">
    <source>
        <dbReference type="PROSITE-ProRule" id="PRU00124"/>
    </source>
</evidence>
<protein>
    <submittedName>
        <fullName evidence="11">Uncharacterized protein</fullName>
    </submittedName>
</protein>
<feature type="disulfide bond" evidence="9">
    <location>
        <begin position="876"/>
        <end position="894"/>
    </location>
</feature>
<dbReference type="Gene3D" id="4.10.400.10">
    <property type="entry name" value="Low-density Lipoprotein Receptor"/>
    <property type="match status" value="6"/>
</dbReference>
<dbReference type="CDD" id="cd00112">
    <property type="entry name" value="LDLa"/>
    <property type="match status" value="6"/>
</dbReference>
<feature type="transmembrane region" description="Helical" evidence="10">
    <location>
        <begin position="147"/>
        <end position="166"/>
    </location>
</feature>
<organism evidence="11 12">
    <name type="scientific">Biomphalaria glabrata</name>
    <name type="common">Bloodfluke planorb</name>
    <name type="synonym">Freshwater snail</name>
    <dbReference type="NCBI Taxonomy" id="6526"/>
    <lineage>
        <taxon>Eukaryota</taxon>
        <taxon>Metazoa</taxon>
        <taxon>Spiralia</taxon>
        <taxon>Lophotrochozoa</taxon>
        <taxon>Mollusca</taxon>
        <taxon>Gastropoda</taxon>
        <taxon>Heterobranchia</taxon>
        <taxon>Euthyneura</taxon>
        <taxon>Panpulmonata</taxon>
        <taxon>Hygrophila</taxon>
        <taxon>Lymnaeoidea</taxon>
        <taxon>Planorbidae</taxon>
        <taxon>Biomphalaria</taxon>
    </lineage>
</organism>
<feature type="disulfide bond" evidence="9">
    <location>
        <begin position="52"/>
        <end position="70"/>
    </location>
</feature>
<accession>A0A2C9LHW5</accession>
<dbReference type="VEuPathDB" id="VectorBase:BGLB031195"/>
<dbReference type="InterPro" id="IPR051221">
    <property type="entry name" value="LDLR-related"/>
</dbReference>
<dbReference type="Pfam" id="PF00057">
    <property type="entry name" value="Ldl_recept_a"/>
    <property type="match status" value="6"/>
</dbReference>
<dbReference type="PANTHER" id="PTHR22722">
    <property type="entry name" value="LOW-DENSITY LIPOPROTEIN RECEPTOR-RELATED PROTEIN 2-RELATED"/>
    <property type="match status" value="1"/>
</dbReference>
<feature type="disulfide bond" evidence="9">
    <location>
        <begin position="888"/>
        <end position="903"/>
    </location>
</feature>
<dbReference type="KEGG" id="bgt:106067428"/>
<feature type="disulfide bond" evidence="9">
    <location>
        <begin position="91"/>
        <end position="109"/>
    </location>
</feature>
<evidence type="ECO:0000256" key="10">
    <source>
        <dbReference type="SAM" id="Phobius"/>
    </source>
</evidence>
<feature type="disulfide bond" evidence="9">
    <location>
        <begin position="915"/>
        <end position="933"/>
    </location>
</feature>
<feature type="disulfide bond" evidence="9">
    <location>
        <begin position="45"/>
        <end position="57"/>
    </location>
</feature>
<proteinExistence type="predicted"/>
<dbReference type="STRING" id="6526.A0A2C9LHW5"/>
<sequence length="1020" mass="114902">MGRNDQMLTAPLTMTLRLCVLYSLLVVALGASVIQHKRNLYQSLCTELSFVCGDNRCILNNFVCDLDEDCEDGSDELNCPNDCSGANQFKCDNGKCLGKSRTCNRHNDCGDNSDESYNTCYLSRRDSVSLVAGFLLLPRSVGTEMKALIYITTGMVANLVILFYYMPDIRVKPKEVEAVSTSISNDWWIIVDAVNGQCTDVSALTKQVNWRTVVVVDKYQPVLDCKSPMCLQLTWDYVRTEMSHFSTTGLLDGPSKLSGFLYAIQNGATILFDADCDTRLDNITDSFHLLNDPQSGLWYNGRNSFNPFRHWGLEDVFSLESKQSNNLSTSSHQDIHDFIVTDFKSLPIRQGVIVSEKTCFQRSKSNTGHKHLFSQKAPIVSGFPSFAPLSTGPAIFYKEAFLFLFIPPSVSSESGQLFRSLWMHALRSICNLPIAYYPEPLLQQSGSQFQCAILNDNNGGASATNDPVSECMPMQTCSTADVACYFMIAQQILHCMIPFFASFTNINKLVAYTEAWVRDMVFLRCHRTHVYNVPSGIFNKIHYQIPHQVKKFTNLSQKETENVFRSVNSLCGIKQDQKPKLVRAMSSPQVTDVALIVVMNYKQVFQSLGFTEFVHRLYFKYIIYCVPSFSGFKSYTEKEDMTHITYIDGVADGWEFFYRCTEIVMKLRMPVQGYLQIGDDVLLSPWNLASLPRDVMWVNNQRGKVHLHKIQTSFAWEHWNKEYGQRAIVNVFHEMKAVANSSSVKKPRVADFSRAFLKNVAENLGADYVMYGNTDIFYVPDRLSREFIVAAELFFRHRCMTEIALPVIHVGLTKPDQIVYIPGVVLWGSNRMSYLWRMLSKLCLLGVFMCLVCLMNAKKDKRYLVREICSSSSFQCADQSCIPGTWYCDTDQDCPDGSDETKCPTDCSGENQFKCNNSKCISSFSKCDGDNDCGDSSDELNCPCTSSSFQCADKSCIPGTWYCDTDEDCPDGSDEARCPTDCSGENQFKCNNGNCITGVFKCDGDNDCGDRSDELNCPSG</sequence>
<reference evidence="11" key="1">
    <citation type="submission" date="2020-05" db="UniProtKB">
        <authorList>
            <consortium name="EnsemblMetazoa"/>
        </authorList>
    </citation>
    <scope>IDENTIFICATION</scope>
    <source>
        <strain evidence="11">BB02</strain>
    </source>
</reference>
<dbReference type="AlphaFoldDB" id="A0A2C9LHW5"/>
<evidence type="ECO:0000256" key="3">
    <source>
        <dbReference type="ARBA" id="ARBA00022737"/>
    </source>
</evidence>
<dbReference type="PRINTS" id="PR00261">
    <property type="entry name" value="LDLRECEPTOR"/>
</dbReference>
<gene>
    <name evidence="11" type="primary">106067428</name>
</gene>
<feature type="disulfide bond" evidence="9">
    <location>
        <begin position="951"/>
        <end position="969"/>
    </location>
</feature>
<dbReference type="InterPro" id="IPR002172">
    <property type="entry name" value="LDrepeatLR_classA_rpt"/>
</dbReference>
<feature type="disulfide bond" evidence="9">
    <location>
        <begin position="64"/>
        <end position="79"/>
    </location>
</feature>
<comment type="subcellular location">
    <subcellularLocation>
        <location evidence="1">Membrane</location>
        <topology evidence="1">Single-pass membrane protein</topology>
    </subcellularLocation>
</comment>
<feature type="disulfide bond" evidence="9">
    <location>
        <begin position="869"/>
        <end position="881"/>
    </location>
</feature>
<evidence type="ECO:0000256" key="8">
    <source>
        <dbReference type="ARBA" id="ARBA00023180"/>
    </source>
</evidence>
<dbReference type="InterPro" id="IPR036055">
    <property type="entry name" value="LDL_receptor-like_sf"/>
</dbReference>
<feature type="disulfide bond" evidence="9">
    <location>
        <begin position="990"/>
        <end position="1008"/>
    </location>
</feature>
<evidence type="ECO:0000313" key="11">
    <source>
        <dbReference type="EnsemblMetazoa" id="BGLB031195-PA"/>
    </source>
</evidence>